<sequence>MNKLWEACLTLAWRRLNWIAQLPFWLFAGYIPDFDEWMEEIEKP</sequence>
<dbReference type="Proteomes" id="UP000254287">
    <property type="component" value="Unassembled WGS sequence"/>
</dbReference>
<dbReference type="EMBL" id="UFXP01000001">
    <property type="protein sequence ID" value="STC77462.1"/>
    <property type="molecule type" value="Genomic_DNA"/>
</dbReference>
<accession>A0A376CYB3</accession>
<organism evidence="1 2">
    <name type="scientific">Corynebacterium minutissimum</name>
    <dbReference type="NCBI Taxonomy" id="38301"/>
    <lineage>
        <taxon>Bacteria</taxon>
        <taxon>Bacillati</taxon>
        <taxon>Actinomycetota</taxon>
        <taxon>Actinomycetes</taxon>
        <taxon>Mycobacteriales</taxon>
        <taxon>Corynebacteriaceae</taxon>
        <taxon>Corynebacterium</taxon>
    </lineage>
</organism>
<reference evidence="1 2" key="1">
    <citation type="submission" date="2018-06" db="EMBL/GenBank/DDBJ databases">
        <authorList>
            <consortium name="Pathogen Informatics"/>
            <person name="Doyle S."/>
        </authorList>
    </citation>
    <scope>NUCLEOTIDE SEQUENCE [LARGE SCALE GENOMIC DNA]</scope>
    <source>
        <strain evidence="1 2">NCTC10289</strain>
    </source>
</reference>
<evidence type="ECO:0000313" key="1">
    <source>
        <dbReference type="EMBL" id="STC77462.1"/>
    </source>
</evidence>
<dbReference type="RefSeq" id="WP_258553369.1">
    <property type="nucleotide sequence ID" value="NZ_CP069533.1"/>
</dbReference>
<evidence type="ECO:0000313" key="2">
    <source>
        <dbReference type="Proteomes" id="UP000254287"/>
    </source>
</evidence>
<gene>
    <name evidence="1" type="ORF">NCTC10289_01268</name>
</gene>
<name>A0A376CYB3_9CORY</name>
<proteinExistence type="predicted"/>
<dbReference type="AlphaFoldDB" id="A0A376CYB3"/>
<protein>
    <submittedName>
        <fullName evidence="1">Uncharacterized protein</fullName>
    </submittedName>
</protein>